<keyword evidence="9" id="KW-1185">Reference proteome</keyword>
<dbReference type="SMART" id="SM00421">
    <property type="entry name" value="HTH_LUXR"/>
    <property type="match status" value="1"/>
</dbReference>
<feature type="modified residue" description="4-aspartylphosphate" evidence="5">
    <location>
        <position position="58"/>
    </location>
</feature>
<reference evidence="8 9" key="1">
    <citation type="journal article" date="2023" name="Environ Microbiome">
        <title>A coral-associated actinobacterium mitigates coral bleaching under heat stress.</title>
        <authorList>
            <person name="Li J."/>
            <person name="Zou Y."/>
            <person name="Li Q."/>
            <person name="Zhang J."/>
            <person name="Bourne D.G."/>
            <person name="Lyu Y."/>
            <person name="Liu C."/>
            <person name="Zhang S."/>
        </authorList>
    </citation>
    <scope>NUCLEOTIDE SEQUENCE [LARGE SCALE GENOMIC DNA]</scope>
    <source>
        <strain evidence="8 9">SCSIO 13291</strain>
    </source>
</reference>
<evidence type="ECO:0000256" key="2">
    <source>
        <dbReference type="ARBA" id="ARBA00023015"/>
    </source>
</evidence>
<dbReference type="CDD" id="cd06170">
    <property type="entry name" value="LuxR_C_like"/>
    <property type="match status" value="1"/>
</dbReference>
<protein>
    <submittedName>
        <fullName evidence="8">Response regulator transcription factor</fullName>
    </submittedName>
</protein>
<dbReference type="InterPro" id="IPR011006">
    <property type="entry name" value="CheY-like_superfamily"/>
</dbReference>
<evidence type="ECO:0000256" key="1">
    <source>
        <dbReference type="ARBA" id="ARBA00022553"/>
    </source>
</evidence>
<dbReference type="SUPFAM" id="SSF52172">
    <property type="entry name" value="CheY-like"/>
    <property type="match status" value="1"/>
</dbReference>
<keyword evidence="4" id="KW-0804">Transcription</keyword>
<dbReference type="InterPro" id="IPR016032">
    <property type="entry name" value="Sig_transdc_resp-reg_C-effctor"/>
</dbReference>
<dbReference type="PROSITE" id="PS50110">
    <property type="entry name" value="RESPONSE_REGULATORY"/>
    <property type="match status" value="1"/>
</dbReference>
<dbReference type="SUPFAM" id="SSF46894">
    <property type="entry name" value="C-terminal effector domain of the bipartite response regulators"/>
    <property type="match status" value="1"/>
</dbReference>
<gene>
    <name evidence="8" type="ORF">PCC79_13100</name>
</gene>
<dbReference type="PRINTS" id="PR00038">
    <property type="entry name" value="HTHLUXR"/>
</dbReference>
<dbReference type="PROSITE" id="PS00622">
    <property type="entry name" value="HTH_LUXR_1"/>
    <property type="match status" value="1"/>
</dbReference>
<evidence type="ECO:0000259" key="6">
    <source>
        <dbReference type="PROSITE" id="PS50043"/>
    </source>
</evidence>
<feature type="domain" description="Response regulatory" evidence="7">
    <location>
        <begin position="6"/>
        <end position="123"/>
    </location>
</feature>
<dbReference type="PANTHER" id="PTHR43214:SF24">
    <property type="entry name" value="TRANSCRIPTIONAL REGULATORY PROTEIN NARL-RELATED"/>
    <property type="match status" value="1"/>
</dbReference>
<evidence type="ECO:0000259" key="7">
    <source>
        <dbReference type="PROSITE" id="PS50110"/>
    </source>
</evidence>
<dbReference type="InterPro" id="IPR001789">
    <property type="entry name" value="Sig_transdc_resp-reg_receiver"/>
</dbReference>
<dbReference type="EMBL" id="CP115965">
    <property type="protein sequence ID" value="WZW97825.1"/>
    <property type="molecule type" value="Genomic_DNA"/>
</dbReference>
<evidence type="ECO:0000313" key="8">
    <source>
        <dbReference type="EMBL" id="WZW97825.1"/>
    </source>
</evidence>
<dbReference type="PROSITE" id="PS50043">
    <property type="entry name" value="HTH_LUXR_2"/>
    <property type="match status" value="1"/>
</dbReference>
<dbReference type="InterPro" id="IPR000792">
    <property type="entry name" value="Tscrpt_reg_LuxR_C"/>
</dbReference>
<evidence type="ECO:0000256" key="4">
    <source>
        <dbReference type="ARBA" id="ARBA00023163"/>
    </source>
</evidence>
<proteinExistence type="predicted"/>
<keyword evidence="3" id="KW-0238">DNA-binding</keyword>
<organism evidence="8 9">
    <name type="scientific">Propioniciclava soli</name>
    <dbReference type="NCBI Taxonomy" id="2775081"/>
    <lineage>
        <taxon>Bacteria</taxon>
        <taxon>Bacillati</taxon>
        <taxon>Actinomycetota</taxon>
        <taxon>Actinomycetes</taxon>
        <taxon>Propionibacteriales</taxon>
        <taxon>Propionibacteriaceae</taxon>
        <taxon>Propioniciclava</taxon>
    </lineage>
</organism>
<accession>A0ABZ3C4U4</accession>
<feature type="domain" description="HTH luxR-type" evidence="6">
    <location>
        <begin position="155"/>
        <end position="220"/>
    </location>
</feature>
<evidence type="ECO:0000313" key="9">
    <source>
        <dbReference type="Proteomes" id="UP001434337"/>
    </source>
</evidence>
<dbReference type="Pfam" id="PF00072">
    <property type="entry name" value="Response_reg"/>
    <property type="match status" value="1"/>
</dbReference>
<dbReference type="InterPro" id="IPR039420">
    <property type="entry name" value="WalR-like"/>
</dbReference>
<evidence type="ECO:0000256" key="3">
    <source>
        <dbReference type="ARBA" id="ARBA00023125"/>
    </source>
</evidence>
<dbReference type="PANTHER" id="PTHR43214">
    <property type="entry name" value="TWO-COMPONENT RESPONSE REGULATOR"/>
    <property type="match status" value="1"/>
</dbReference>
<dbReference type="Proteomes" id="UP001434337">
    <property type="component" value="Chromosome"/>
</dbReference>
<dbReference type="Gene3D" id="3.40.50.2300">
    <property type="match status" value="1"/>
</dbReference>
<keyword evidence="2" id="KW-0805">Transcription regulation</keyword>
<keyword evidence="1 5" id="KW-0597">Phosphoprotein</keyword>
<dbReference type="SMART" id="SM00448">
    <property type="entry name" value="REC"/>
    <property type="match status" value="1"/>
</dbReference>
<dbReference type="RefSeq" id="WP_342372089.1">
    <property type="nucleotide sequence ID" value="NZ_CP115965.1"/>
</dbReference>
<dbReference type="CDD" id="cd17535">
    <property type="entry name" value="REC_NarL-like"/>
    <property type="match status" value="1"/>
</dbReference>
<sequence>MTAPLRLVLADDQELVRLGFRMVLDAQEDMTVVAEVGNGRDAVARATTGGGCDVVLMDIRMPVMDGVEATRRIVDSGSSAKVLVLTTFDLDEYVYAALHAGASGFLLKDAGPAELLAGIRAVHGGEAVVAPTATRRLLERFVPMLPITGEAASRARERLDVLTERELEVLTAIAQGHTNTEIAQQLWLAEPTVKTHVGHLLSKLNARDRVQLVVLAYDAGLVRPNP</sequence>
<name>A0ABZ3C4U4_9ACTN</name>
<dbReference type="Pfam" id="PF00196">
    <property type="entry name" value="GerE"/>
    <property type="match status" value="1"/>
</dbReference>
<dbReference type="InterPro" id="IPR058245">
    <property type="entry name" value="NreC/VraR/RcsB-like_REC"/>
</dbReference>
<evidence type="ECO:0000256" key="5">
    <source>
        <dbReference type="PROSITE-ProRule" id="PRU00169"/>
    </source>
</evidence>